<evidence type="ECO:0000256" key="3">
    <source>
        <dbReference type="ARBA" id="ARBA00022679"/>
    </source>
</evidence>
<evidence type="ECO:0000256" key="2">
    <source>
        <dbReference type="ARBA" id="ARBA00022553"/>
    </source>
</evidence>
<dbReference type="SMART" id="SM00387">
    <property type="entry name" value="HATPase_c"/>
    <property type="match status" value="1"/>
</dbReference>
<dbReference type="EC" id="2.7.11.-" evidence="8"/>
<dbReference type="Gene3D" id="1.20.140.20">
    <property type="entry name" value="Alpha-ketoacid/pyruvate dehydrogenase kinase, N-terminal domain"/>
    <property type="match status" value="1"/>
</dbReference>
<evidence type="ECO:0000313" key="11">
    <source>
        <dbReference type="EMBL" id="KAK7687402.1"/>
    </source>
</evidence>
<comment type="subcellular location">
    <subcellularLocation>
        <location evidence="8">Mitochondrion matrix</location>
    </subcellularLocation>
</comment>
<evidence type="ECO:0000256" key="9">
    <source>
        <dbReference type="SAM" id="MobiDB-lite"/>
    </source>
</evidence>
<accession>A0AAW0GBW0</accession>
<dbReference type="Proteomes" id="UP001385951">
    <property type="component" value="Unassembled WGS sequence"/>
</dbReference>
<gene>
    <name evidence="11" type="ORF">QCA50_009267</name>
</gene>
<dbReference type="GO" id="GO:0005524">
    <property type="term" value="F:ATP binding"/>
    <property type="evidence" value="ECO:0007669"/>
    <property type="project" value="UniProtKB-UniRule"/>
</dbReference>
<feature type="compositionally biased region" description="Pro residues" evidence="9">
    <location>
        <begin position="394"/>
        <end position="404"/>
    </location>
</feature>
<dbReference type="GO" id="GO:0004740">
    <property type="term" value="F:pyruvate dehydrogenase (acetyl-transferring) kinase activity"/>
    <property type="evidence" value="ECO:0007669"/>
    <property type="project" value="TreeGrafter"/>
</dbReference>
<evidence type="ECO:0000256" key="7">
    <source>
        <dbReference type="ARBA" id="ARBA00023128"/>
    </source>
</evidence>
<keyword evidence="7 8" id="KW-0496">Mitochondrion</keyword>
<feature type="region of interest" description="Disordered" evidence="9">
    <location>
        <begin position="344"/>
        <end position="404"/>
    </location>
</feature>
<keyword evidence="6 8" id="KW-0067">ATP-binding</keyword>
<keyword evidence="4 8" id="KW-0547">Nucleotide-binding</keyword>
<dbReference type="Gene3D" id="3.30.565.10">
    <property type="entry name" value="Histidine kinase-like ATPase, C-terminal domain"/>
    <property type="match status" value="1"/>
</dbReference>
<organism evidence="11 12">
    <name type="scientific">Cerrena zonata</name>
    <dbReference type="NCBI Taxonomy" id="2478898"/>
    <lineage>
        <taxon>Eukaryota</taxon>
        <taxon>Fungi</taxon>
        <taxon>Dikarya</taxon>
        <taxon>Basidiomycota</taxon>
        <taxon>Agaricomycotina</taxon>
        <taxon>Agaricomycetes</taxon>
        <taxon>Polyporales</taxon>
        <taxon>Cerrenaceae</taxon>
        <taxon>Cerrena</taxon>
    </lineage>
</organism>
<protein>
    <recommendedName>
        <fullName evidence="8">Protein-serine/threonine kinase</fullName>
        <ecNumber evidence="8">2.7.11.-</ecNumber>
    </recommendedName>
</protein>
<dbReference type="InterPro" id="IPR003594">
    <property type="entry name" value="HATPase_dom"/>
</dbReference>
<dbReference type="SUPFAM" id="SSF55874">
    <property type="entry name" value="ATPase domain of HSP90 chaperone/DNA topoisomerase II/histidine kinase"/>
    <property type="match status" value="1"/>
</dbReference>
<keyword evidence="5 8" id="KW-0418">Kinase</keyword>
<dbReference type="InterPro" id="IPR036784">
    <property type="entry name" value="AK/P_DHK_N_sf"/>
</dbReference>
<dbReference type="EMBL" id="JASBNA010000013">
    <property type="protein sequence ID" value="KAK7687402.1"/>
    <property type="molecule type" value="Genomic_DNA"/>
</dbReference>
<reference evidence="11 12" key="1">
    <citation type="submission" date="2022-09" db="EMBL/GenBank/DDBJ databases">
        <authorList>
            <person name="Palmer J.M."/>
        </authorList>
    </citation>
    <scope>NUCLEOTIDE SEQUENCE [LARGE SCALE GENOMIC DNA]</scope>
    <source>
        <strain evidence="11 12">DSM 7382</strain>
    </source>
</reference>
<dbReference type="InterPro" id="IPR005467">
    <property type="entry name" value="His_kinase_dom"/>
</dbReference>
<dbReference type="PANTHER" id="PTHR11947">
    <property type="entry name" value="PYRUVATE DEHYDROGENASE KINASE"/>
    <property type="match status" value="1"/>
</dbReference>
<dbReference type="AlphaFoldDB" id="A0AAW0GBW0"/>
<dbReference type="GO" id="GO:0010906">
    <property type="term" value="P:regulation of glucose metabolic process"/>
    <property type="evidence" value="ECO:0007669"/>
    <property type="project" value="TreeGrafter"/>
</dbReference>
<evidence type="ECO:0000256" key="8">
    <source>
        <dbReference type="RuleBase" id="RU366032"/>
    </source>
</evidence>
<evidence type="ECO:0000256" key="1">
    <source>
        <dbReference type="ARBA" id="ARBA00006155"/>
    </source>
</evidence>
<dbReference type="InterPro" id="IPR018955">
    <property type="entry name" value="BCDHK/PDK_N"/>
</dbReference>
<dbReference type="SUPFAM" id="SSF69012">
    <property type="entry name" value="alpha-ketoacid dehydrogenase kinase, N-terminal domain"/>
    <property type="match status" value="1"/>
</dbReference>
<dbReference type="Pfam" id="PF10436">
    <property type="entry name" value="BCDHK_Adom3"/>
    <property type="match status" value="1"/>
</dbReference>
<dbReference type="GO" id="GO:0005759">
    <property type="term" value="C:mitochondrial matrix"/>
    <property type="evidence" value="ECO:0007669"/>
    <property type="project" value="UniProtKB-SubCell"/>
</dbReference>
<dbReference type="PROSITE" id="PS50109">
    <property type="entry name" value="HIS_KIN"/>
    <property type="match status" value="1"/>
</dbReference>
<evidence type="ECO:0000256" key="6">
    <source>
        <dbReference type="ARBA" id="ARBA00022840"/>
    </source>
</evidence>
<keyword evidence="2" id="KW-0597">Phosphoprotein</keyword>
<name>A0AAW0GBW0_9APHY</name>
<feature type="compositionally biased region" description="Low complexity" evidence="9">
    <location>
        <begin position="344"/>
        <end position="362"/>
    </location>
</feature>
<evidence type="ECO:0000256" key="5">
    <source>
        <dbReference type="ARBA" id="ARBA00022777"/>
    </source>
</evidence>
<feature type="domain" description="Histidine kinase" evidence="10">
    <location>
        <begin position="172"/>
        <end position="313"/>
    </location>
</feature>
<dbReference type="InterPro" id="IPR039028">
    <property type="entry name" value="BCKD/PDK"/>
</dbReference>
<comment type="caution">
    <text evidence="11">The sequence shown here is derived from an EMBL/GenBank/DDBJ whole genome shotgun (WGS) entry which is preliminary data.</text>
</comment>
<dbReference type="Pfam" id="PF02518">
    <property type="entry name" value="HATPase_c"/>
    <property type="match status" value="1"/>
</dbReference>
<evidence type="ECO:0000256" key="4">
    <source>
        <dbReference type="ARBA" id="ARBA00022741"/>
    </source>
</evidence>
<dbReference type="InterPro" id="IPR036890">
    <property type="entry name" value="HATPase_C_sf"/>
</dbReference>
<dbReference type="PANTHER" id="PTHR11947:SF20">
    <property type="entry name" value="[3-METHYL-2-OXOBUTANOATE DEHYDROGENASE [LIPOAMIDE]] KINASE, MITOCHONDRIAL"/>
    <property type="match status" value="1"/>
</dbReference>
<sequence>MYLKSMSALLNASLNPPLTVKDNEEFQESTLNAFINIHADTLPGLSKGFGEVIHLISLEQIKQFLDVHLKERISMRLIVHQHIELSKALNNPAGYEKGGDFNGVIKNLNILDIVRKNAELVNDICLMKYDTAIPIKIDHNLYPTSYWSRRDPPLQLDEKTGDVFFPYIEYHLDYIFMELFKNAFRSHAENKISDPVQITISTSSNPSYLEVRIRDKGKGISQNTLNHIFDYSFTTYESNEGEAYKTLNVPPGLGGNTVAGMGYGLPLLKNYVEIFNDTLHEHSDDGPSIKGLLSVQSYYGWGTDVYLKTPSETRKSNLLDLPKEYLKEKPLPPVYGFYSGNRSNASSNSNISTSSSNSLLQKALKKKAPPPPPPPHLKGPINVPSRQLNDSKIAPPPPPPRRRR</sequence>
<evidence type="ECO:0000313" key="12">
    <source>
        <dbReference type="Proteomes" id="UP001385951"/>
    </source>
</evidence>
<evidence type="ECO:0000259" key="10">
    <source>
        <dbReference type="PROSITE" id="PS50109"/>
    </source>
</evidence>
<proteinExistence type="inferred from homology"/>
<keyword evidence="3 8" id="KW-0808">Transferase</keyword>
<comment type="similarity">
    <text evidence="1 8">Belongs to the PDK/BCKDK protein kinase family.</text>
</comment>
<keyword evidence="12" id="KW-1185">Reference proteome</keyword>